<dbReference type="Pfam" id="PF00892">
    <property type="entry name" value="EamA"/>
    <property type="match status" value="2"/>
</dbReference>
<dbReference type="RefSeq" id="WP_163044895.1">
    <property type="nucleotide sequence ID" value="NZ_JAAAMJ010000012.1"/>
</dbReference>
<dbReference type="PANTHER" id="PTHR32322:SF9">
    <property type="entry name" value="AMINO-ACID METABOLITE EFFLUX PUMP-RELATED"/>
    <property type="match status" value="1"/>
</dbReference>
<feature type="transmembrane region" description="Helical" evidence="5">
    <location>
        <begin position="92"/>
        <end position="113"/>
    </location>
</feature>
<reference evidence="7 8" key="1">
    <citation type="submission" date="2020-01" db="EMBL/GenBank/DDBJ databases">
        <title>Genomes of bacteria type strains.</title>
        <authorList>
            <person name="Chen J."/>
            <person name="Zhu S."/>
            <person name="Chen J."/>
        </authorList>
    </citation>
    <scope>NUCLEOTIDE SEQUENCE [LARGE SCALE GENOMIC DNA]</scope>
    <source>
        <strain evidence="7 8">KCTC 52919</strain>
    </source>
</reference>
<protein>
    <submittedName>
        <fullName evidence="7">EamA family transporter</fullName>
    </submittedName>
</protein>
<feature type="domain" description="EamA" evidence="6">
    <location>
        <begin position="7"/>
        <end position="138"/>
    </location>
</feature>
<name>A0A6L9MKA8_9HYPH</name>
<gene>
    <name evidence="7" type="ORF">GTW51_15295</name>
</gene>
<keyword evidence="4 5" id="KW-0472">Membrane</keyword>
<comment type="caution">
    <text evidence="7">The sequence shown here is derived from an EMBL/GenBank/DDBJ whole genome shotgun (WGS) entry which is preliminary data.</text>
</comment>
<accession>A0A6L9MKA8</accession>
<feature type="transmembrane region" description="Helical" evidence="5">
    <location>
        <begin position="182"/>
        <end position="202"/>
    </location>
</feature>
<dbReference type="SUPFAM" id="SSF103481">
    <property type="entry name" value="Multidrug resistance efflux transporter EmrE"/>
    <property type="match status" value="2"/>
</dbReference>
<keyword evidence="2 5" id="KW-0812">Transmembrane</keyword>
<dbReference type="InterPro" id="IPR050638">
    <property type="entry name" value="AA-Vitamin_Transporters"/>
</dbReference>
<evidence type="ECO:0000313" key="8">
    <source>
        <dbReference type="Proteomes" id="UP000476332"/>
    </source>
</evidence>
<evidence type="ECO:0000256" key="5">
    <source>
        <dbReference type="SAM" id="Phobius"/>
    </source>
</evidence>
<feature type="transmembrane region" description="Helical" evidence="5">
    <location>
        <begin position="242"/>
        <end position="263"/>
    </location>
</feature>
<sequence length="289" mass="29700">MLLKFGLLFAISVAWAAGYLFIGAARHVPPITATAVMTIVGAIVIAGSVRFGFGHALLPDLKKRPWVPAVMAVSAIALPNLAVVAAEHTVPADLAAVLGTTVPIATILLTTFVTRQSAFSTVRMLGIVVALSGLVIFVGGWAALTDDPADLDGMLIMMAGGLVFALNGLLAAHQTRDLNPHVLAAWTIIFGAVALSLAALILEQPFSVELGSAVWPLVAEGSLGMGVAYLGYYVLVARAGAAFASLYAFLVPVFGVVGSAIVLGEQLTTHHVAGLFVVLGGLALLTKGK</sequence>
<feature type="transmembrane region" description="Helical" evidence="5">
    <location>
        <begin position="269"/>
        <end position="286"/>
    </location>
</feature>
<dbReference type="Proteomes" id="UP000476332">
    <property type="component" value="Unassembled WGS sequence"/>
</dbReference>
<feature type="transmembrane region" description="Helical" evidence="5">
    <location>
        <begin position="125"/>
        <end position="145"/>
    </location>
</feature>
<dbReference type="EMBL" id="JAAAMJ010000012">
    <property type="protein sequence ID" value="NDV88066.1"/>
    <property type="molecule type" value="Genomic_DNA"/>
</dbReference>
<feature type="transmembrane region" description="Helical" evidence="5">
    <location>
        <begin position="151"/>
        <end position="170"/>
    </location>
</feature>
<feature type="transmembrane region" description="Helical" evidence="5">
    <location>
        <begin position="214"/>
        <end position="235"/>
    </location>
</feature>
<evidence type="ECO:0000256" key="4">
    <source>
        <dbReference type="ARBA" id="ARBA00023136"/>
    </source>
</evidence>
<keyword evidence="3 5" id="KW-1133">Transmembrane helix</keyword>
<dbReference type="InterPro" id="IPR037185">
    <property type="entry name" value="EmrE-like"/>
</dbReference>
<organism evidence="7 8">
    <name type="scientific">Aurantimonas aggregata</name>
    <dbReference type="NCBI Taxonomy" id="2047720"/>
    <lineage>
        <taxon>Bacteria</taxon>
        <taxon>Pseudomonadati</taxon>
        <taxon>Pseudomonadota</taxon>
        <taxon>Alphaproteobacteria</taxon>
        <taxon>Hyphomicrobiales</taxon>
        <taxon>Aurantimonadaceae</taxon>
        <taxon>Aurantimonas</taxon>
    </lineage>
</organism>
<evidence type="ECO:0000256" key="3">
    <source>
        <dbReference type="ARBA" id="ARBA00022989"/>
    </source>
</evidence>
<dbReference type="InterPro" id="IPR000620">
    <property type="entry name" value="EamA_dom"/>
</dbReference>
<dbReference type="GO" id="GO:0016020">
    <property type="term" value="C:membrane"/>
    <property type="evidence" value="ECO:0007669"/>
    <property type="project" value="UniProtKB-SubCell"/>
</dbReference>
<keyword evidence="8" id="KW-1185">Reference proteome</keyword>
<evidence type="ECO:0000256" key="1">
    <source>
        <dbReference type="ARBA" id="ARBA00004141"/>
    </source>
</evidence>
<feature type="transmembrane region" description="Helical" evidence="5">
    <location>
        <begin position="65"/>
        <end position="86"/>
    </location>
</feature>
<feature type="transmembrane region" description="Helical" evidence="5">
    <location>
        <begin position="31"/>
        <end position="53"/>
    </location>
</feature>
<evidence type="ECO:0000256" key="2">
    <source>
        <dbReference type="ARBA" id="ARBA00022692"/>
    </source>
</evidence>
<evidence type="ECO:0000313" key="7">
    <source>
        <dbReference type="EMBL" id="NDV88066.1"/>
    </source>
</evidence>
<dbReference type="AlphaFoldDB" id="A0A6L9MKA8"/>
<comment type="subcellular location">
    <subcellularLocation>
        <location evidence="1">Membrane</location>
        <topology evidence="1">Multi-pass membrane protein</topology>
    </subcellularLocation>
</comment>
<feature type="domain" description="EamA" evidence="6">
    <location>
        <begin position="153"/>
        <end position="286"/>
    </location>
</feature>
<evidence type="ECO:0000259" key="6">
    <source>
        <dbReference type="Pfam" id="PF00892"/>
    </source>
</evidence>
<feature type="transmembrane region" description="Helical" evidence="5">
    <location>
        <begin position="7"/>
        <end position="25"/>
    </location>
</feature>
<dbReference type="PANTHER" id="PTHR32322">
    <property type="entry name" value="INNER MEMBRANE TRANSPORTER"/>
    <property type="match status" value="1"/>
</dbReference>
<proteinExistence type="predicted"/>